<reference evidence="4 5" key="1">
    <citation type="submission" date="2019-04" db="EMBL/GenBank/DDBJ databases">
        <title>Friends and foes A comparative genomics study of 23 Aspergillus species from section Flavi.</title>
        <authorList>
            <consortium name="DOE Joint Genome Institute"/>
            <person name="Kjaerbolling I."/>
            <person name="Vesth T."/>
            <person name="Frisvad J.C."/>
            <person name="Nybo J.L."/>
            <person name="Theobald S."/>
            <person name="Kildgaard S."/>
            <person name="Isbrandt T."/>
            <person name="Kuo A."/>
            <person name="Sato A."/>
            <person name="Lyhne E.K."/>
            <person name="Kogle M.E."/>
            <person name="Wiebenga A."/>
            <person name="Kun R.S."/>
            <person name="Lubbers R.J."/>
            <person name="Makela M.R."/>
            <person name="Barry K."/>
            <person name="Chovatia M."/>
            <person name="Clum A."/>
            <person name="Daum C."/>
            <person name="Haridas S."/>
            <person name="He G."/>
            <person name="LaButti K."/>
            <person name="Lipzen A."/>
            <person name="Mondo S."/>
            <person name="Riley R."/>
            <person name="Salamov A."/>
            <person name="Simmons B.A."/>
            <person name="Magnuson J.K."/>
            <person name="Henrissat B."/>
            <person name="Mortensen U.H."/>
            <person name="Larsen T.O."/>
            <person name="Devries R.P."/>
            <person name="Grigoriev I.V."/>
            <person name="Machida M."/>
            <person name="Baker S.E."/>
            <person name="Andersen M.R."/>
        </authorList>
    </citation>
    <scope>NUCLEOTIDE SEQUENCE [LARGE SCALE GENOMIC DNA]</scope>
    <source>
        <strain evidence="4 5">CBS 151.66</strain>
    </source>
</reference>
<proteinExistence type="inferred from homology"/>
<comment type="function">
    <text evidence="2">Plays an essential role in initiation of the G0 program by preventing the degradation of specific nutrient-regulated mRNAs via the 5'-3' mRNA decay pathway.</text>
</comment>
<protein>
    <recommendedName>
        <fullName evidence="2">mRNA stability protein</fullName>
    </recommendedName>
</protein>
<feature type="region of interest" description="Disordered" evidence="3">
    <location>
        <begin position="61"/>
        <end position="135"/>
    </location>
</feature>
<dbReference type="AlphaFoldDB" id="A0A5N5X6T0"/>
<evidence type="ECO:0000256" key="1">
    <source>
        <dbReference type="ARBA" id="ARBA00010520"/>
    </source>
</evidence>
<keyword evidence="5" id="KW-1185">Reference proteome</keyword>
<dbReference type="Proteomes" id="UP000326565">
    <property type="component" value="Unassembled WGS sequence"/>
</dbReference>
<evidence type="ECO:0000313" key="4">
    <source>
        <dbReference type="EMBL" id="KAB8075224.1"/>
    </source>
</evidence>
<dbReference type="OrthoDB" id="5949865at2759"/>
<dbReference type="Pfam" id="PF04667">
    <property type="entry name" value="Endosulfine"/>
    <property type="match status" value="1"/>
</dbReference>
<organism evidence="4 5">
    <name type="scientific">Aspergillus leporis</name>
    <dbReference type="NCBI Taxonomy" id="41062"/>
    <lineage>
        <taxon>Eukaryota</taxon>
        <taxon>Fungi</taxon>
        <taxon>Dikarya</taxon>
        <taxon>Ascomycota</taxon>
        <taxon>Pezizomycotina</taxon>
        <taxon>Eurotiomycetes</taxon>
        <taxon>Eurotiomycetidae</taxon>
        <taxon>Eurotiales</taxon>
        <taxon>Aspergillaceae</taxon>
        <taxon>Aspergillus</taxon>
        <taxon>Aspergillus subgen. Circumdati</taxon>
    </lineage>
</organism>
<feature type="region of interest" description="Disordered" evidence="3">
    <location>
        <begin position="1"/>
        <end position="37"/>
    </location>
</feature>
<comment type="similarity">
    <text evidence="1 2">Belongs to the endosulfine family.</text>
</comment>
<accession>A0A5N5X6T0</accession>
<evidence type="ECO:0000256" key="2">
    <source>
        <dbReference type="RuleBase" id="RU363120"/>
    </source>
</evidence>
<evidence type="ECO:0000313" key="5">
    <source>
        <dbReference type="Proteomes" id="UP000326565"/>
    </source>
</evidence>
<feature type="compositionally biased region" description="Basic and acidic residues" evidence="3">
    <location>
        <begin position="1"/>
        <end position="20"/>
    </location>
</feature>
<evidence type="ECO:0000256" key="3">
    <source>
        <dbReference type="SAM" id="MobiDB-lite"/>
    </source>
</evidence>
<gene>
    <name evidence="4" type="ORF">BDV29DRAFT_172281</name>
</gene>
<dbReference type="InterPro" id="IPR006760">
    <property type="entry name" value="Endosulphine"/>
</dbReference>
<sequence>MGSQRDKESNSNPLSEREKYLLSTYGRLPRGGLLGEQSKKRAYFDSGDFALSAANRVTDNGAVQTGTAHPARESISRPFAPVPDRSNVDKAANESLHDKSGPEPGIANGSQARGTGFEDINIEKSKEQNTSSGGF</sequence>
<dbReference type="EMBL" id="ML732197">
    <property type="protein sequence ID" value="KAB8075224.1"/>
    <property type="molecule type" value="Genomic_DNA"/>
</dbReference>
<name>A0A5N5X6T0_9EURO</name>
<feature type="compositionally biased region" description="Basic and acidic residues" evidence="3">
    <location>
        <begin position="86"/>
        <end position="101"/>
    </location>
</feature>